<dbReference type="InterPro" id="IPR050447">
    <property type="entry name" value="Erg6_SMT_methyltransf"/>
</dbReference>
<protein>
    <submittedName>
        <fullName evidence="3">SAM-dependent methyltransferase</fullName>
    </submittedName>
</protein>
<dbReference type="Gene3D" id="3.40.50.150">
    <property type="entry name" value="Vaccinia Virus protein VP39"/>
    <property type="match status" value="1"/>
</dbReference>
<dbReference type="RefSeq" id="WP_123126317.1">
    <property type="nucleotide sequence ID" value="NZ_RJJD01000003.1"/>
</dbReference>
<dbReference type="PANTHER" id="PTHR44068:SF11">
    <property type="entry name" value="GERANYL DIPHOSPHATE 2-C-METHYLTRANSFERASE"/>
    <property type="match status" value="1"/>
</dbReference>
<dbReference type="OrthoDB" id="1524727at2"/>
<name>A0A3M9MVW3_9BACT</name>
<dbReference type="SUPFAM" id="SSF53335">
    <property type="entry name" value="S-adenosyl-L-methionine-dependent methyltransferases"/>
    <property type="match status" value="1"/>
</dbReference>
<dbReference type="EMBL" id="RJJD01000003">
    <property type="protein sequence ID" value="RNI29257.1"/>
    <property type="molecule type" value="Genomic_DNA"/>
</dbReference>
<dbReference type="AlphaFoldDB" id="A0A3M9MVW3"/>
<dbReference type="Pfam" id="PF08241">
    <property type="entry name" value="Methyltransf_11"/>
    <property type="match status" value="1"/>
</dbReference>
<dbReference type="CDD" id="cd02440">
    <property type="entry name" value="AdoMet_MTases"/>
    <property type="match status" value="1"/>
</dbReference>
<keyword evidence="4" id="KW-1185">Reference proteome</keyword>
<keyword evidence="1 3" id="KW-0808">Transferase</keyword>
<feature type="domain" description="Methyltransferase type 11" evidence="2">
    <location>
        <begin position="139"/>
        <end position="188"/>
    </location>
</feature>
<gene>
    <name evidence="3" type="ORF">EFB08_07505</name>
</gene>
<dbReference type="Proteomes" id="UP000272117">
    <property type="component" value="Unassembled WGS sequence"/>
</dbReference>
<dbReference type="PANTHER" id="PTHR44068">
    <property type="entry name" value="ZGC:194242"/>
    <property type="match status" value="1"/>
</dbReference>
<evidence type="ECO:0000313" key="3">
    <source>
        <dbReference type="EMBL" id="RNI29257.1"/>
    </source>
</evidence>
<reference evidence="3 4" key="1">
    <citation type="submission" date="2018-11" db="EMBL/GenBank/DDBJ databases">
        <title>Rufibacter latericius sp. nov., isolated from water in Baiyang Lake.</title>
        <authorList>
            <person name="Yang Y."/>
        </authorList>
    </citation>
    <scope>NUCLEOTIDE SEQUENCE [LARGE SCALE GENOMIC DNA]</scope>
    <source>
        <strain evidence="3 4">R-22-1c-1</strain>
    </source>
</reference>
<keyword evidence="3" id="KW-0489">Methyltransferase</keyword>
<dbReference type="GO" id="GO:0032259">
    <property type="term" value="P:methylation"/>
    <property type="evidence" value="ECO:0007669"/>
    <property type="project" value="UniProtKB-KW"/>
</dbReference>
<accession>A0A3M9MVW3</accession>
<dbReference type="InterPro" id="IPR013216">
    <property type="entry name" value="Methyltransf_11"/>
</dbReference>
<evidence type="ECO:0000259" key="2">
    <source>
        <dbReference type="Pfam" id="PF08241"/>
    </source>
</evidence>
<evidence type="ECO:0000313" key="4">
    <source>
        <dbReference type="Proteomes" id="UP000272117"/>
    </source>
</evidence>
<evidence type="ECO:0000256" key="1">
    <source>
        <dbReference type="ARBA" id="ARBA00022679"/>
    </source>
</evidence>
<dbReference type="InterPro" id="IPR029063">
    <property type="entry name" value="SAM-dependent_MTases_sf"/>
</dbReference>
<dbReference type="GO" id="GO:0008757">
    <property type="term" value="F:S-adenosylmethionine-dependent methyltransferase activity"/>
    <property type="evidence" value="ECO:0007669"/>
    <property type="project" value="InterPro"/>
</dbReference>
<proteinExistence type="predicted"/>
<organism evidence="3 4">
    <name type="scientific">Rufibacter latericius</name>
    <dbReference type="NCBI Taxonomy" id="2487040"/>
    <lineage>
        <taxon>Bacteria</taxon>
        <taxon>Pseudomonadati</taxon>
        <taxon>Bacteroidota</taxon>
        <taxon>Cytophagia</taxon>
        <taxon>Cytophagales</taxon>
        <taxon>Hymenobacteraceae</taxon>
        <taxon>Rufibacter</taxon>
    </lineage>
</organism>
<comment type="caution">
    <text evidence="3">The sequence shown here is derived from an EMBL/GenBank/DDBJ whole genome shotgun (WGS) entry which is preliminary data.</text>
</comment>
<sequence>MNIDSVKYPIYTKNRLFDLLALKFRFLPSKLNHLPLKCIVCNRVGLYKVKGNDLREDCTCKSCKSFNRQRQISYVMLTSVLNKKPLFNSLKNFISRNDLRVYYTESKGPIHDVLVKMKNYVYSEYFGEEYKSGDYVNGILHQDLQKLSFADDSFDVVISSEVFEHIPNTYQAFKEVHRVLKPGGRHIFTIPFDARGFKDTVKAVLDENGNIQYLSEPEFHKDPIREEGVLVYRIFSLEMLIKLNEIGFITNLHHLYNPLLGIVGNNAIVFESIKEL</sequence>